<dbReference type="SMART" id="SM00267">
    <property type="entry name" value="GGDEF"/>
    <property type="match status" value="1"/>
</dbReference>
<sequence length="1006" mass="114680">MVQSPAFDGCSYPESKLLEIFYDNSPMMMGIVELVKNEDFVTIRFLSHNAATADFFNLPGQSITGKELYELGLDRQVSRDIISYYEQCEQNRSTLSFEYLVSTEVNQTYLLVTLDFLGVGEQGYSNFSYLVRDITELKQAEFQRLESERRNRELQLIEPIFEIILAGYWDWNIQENTEYLSPGFKKMFGYEDSELENHPDVWQNLMVPDDLPGALEAIGNHLKNPTTVPFYHEVRYRHKTGATLWVICSGKVIEWDEWGNPVRMIGCHVDITNQKEAELSLRQINRELETFLENAPILISLFDTEGRYLKINPAFEKTINKPQSELIGKSFYCLFPNKIADIFKERLYEINKTLKPLRIEDEICIDGVLQNFKTILFPVIENKKITKFWAISENCTEQKQKAIALQKSEERYRTIIETTLEGVWIIDIEAKTEFVNDRMAKMLGYLPSEMIGHPLVEFVALEEQESIRKQIRNRCKGIGEQNIYRFHHKDSHDVWVIVSTTPLQDREGNYQGCIGLLTNITEMIEIQDALRLSKLQLGGVLNSSLDGIMAFNSIRDAEGRIIDFEYIIANPASYTITGKTVEELVGQRLLEVMPGYWEDGLFDYYVHVVESGEPGTREFYYNHEGIDFCFENIVVKLGDGLAVTFRDITPIKNSQLTLEKTNQELQERLQDLRERHSEMQILSQISDFLQACLTVKEACQVVATFMTSLFPNCAGGIFQTNDSGNLLENVAQWGDKFYSKPKFSQKDCWGLRRGRPHLTDEHQEGLRCSHVCDLPKGATTYCIPMVAQGETLGLFYLMVPPGCNLGNSKRQLAQTVAEQLGLAIANLNLRHTLQEQSIHDALTGLYNRRYFENILELELERASLNDGCLSLIMLDVDHFKRFNDTYGHDVGDHVLQSIGQCLKTHVHCCDCVCRYGGEELVVILPDRPLTRARAIAEQLRQAIAQLNLYCNNQFLGQLTASFGVASFPKNGSTRASLLKAADEALYQAKAGGRNQVVLATGNLTSG</sequence>
<dbReference type="EC" id="2.7.7.65" evidence="5"/>
<dbReference type="InterPro" id="IPR000700">
    <property type="entry name" value="PAS-assoc_C"/>
</dbReference>
<dbReference type="Pfam" id="PF08447">
    <property type="entry name" value="PAS_3"/>
    <property type="match status" value="1"/>
</dbReference>
<dbReference type="GO" id="GO:0052621">
    <property type="term" value="F:diguanylate cyclase activity"/>
    <property type="evidence" value="ECO:0007669"/>
    <property type="project" value="UniProtKB-EC"/>
</dbReference>
<dbReference type="PROSITE" id="PS50112">
    <property type="entry name" value="PAS"/>
    <property type="match status" value="2"/>
</dbReference>
<dbReference type="CDD" id="cd01949">
    <property type="entry name" value="GGDEF"/>
    <property type="match status" value="1"/>
</dbReference>
<dbReference type="InterPro" id="IPR029787">
    <property type="entry name" value="Nucleotide_cyclase"/>
</dbReference>
<dbReference type="InterPro" id="IPR035965">
    <property type="entry name" value="PAS-like_dom_sf"/>
</dbReference>
<dbReference type="SUPFAM" id="SSF55073">
    <property type="entry name" value="Nucleotide cyclase"/>
    <property type="match status" value="1"/>
</dbReference>
<dbReference type="SUPFAM" id="SSF55781">
    <property type="entry name" value="GAF domain-like"/>
    <property type="match status" value="1"/>
</dbReference>
<dbReference type="InterPro" id="IPR000014">
    <property type="entry name" value="PAS"/>
</dbReference>
<evidence type="ECO:0000259" key="4">
    <source>
        <dbReference type="PROSITE" id="PS50887"/>
    </source>
</evidence>
<dbReference type="SMART" id="SM00091">
    <property type="entry name" value="PAS"/>
    <property type="match status" value="4"/>
</dbReference>
<evidence type="ECO:0000259" key="3">
    <source>
        <dbReference type="PROSITE" id="PS50113"/>
    </source>
</evidence>
<dbReference type="Pfam" id="PF08448">
    <property type="entry name" value="PAS_4"/>
    <property type="match status" value="1"/>
</dbReference>
<protein>
    <submittedName>
        <fullName evidence="5">Diguanylate cyclase</fullName>
        <ecNumber evidence="5">2.7.7.65</ecNumber>
    </submittedName>
</protein>
<keyword evidence="1" id="KW-0175">Coiled coil</keyword>
<feature type="domain" description="GGDEF" evidence="4">
    <location>
        <begin position="867"/>
        <end position="1001"/>
    </location>
</feature>
<feature type="domain" description="PAS" evidence="2">
    <location>
        <begin position="284"/>
        <end position="330"/>
    </location>
</feature>
<keyword evidence="5" id="KW-0808">Transferase</keyword>
<evidence type="ECO:0000313" key="6">
    <source>
        <dbReference type="Proteomes" id="UP001056708"/>
    </source>
</evidence>
<organism evidence="5 6">
    <name type="scientific">Phormidium yuhuli AB48</name>
    <dbReference type="NCBI Taxonomy" id="2940671"/>
    <lineage>
        <taxon>Bacteria</taxon>
        <taxon>Bacillati</taxon>
        <taxon>Cyanobacteriota</taxon>
        <taxon>Cyanophyceae</taxon>
        <taxon>Oscillatoriophycideae</taxon>
        <taxon>Oscillatoriales</taxon>
        <taxon>Oscillatoriaceae</taxon>
        <taxon>Phormidium</taxon>
        <taxon>Phormidium yuhuli</taxon>
    </lineage>
</organism>
<dbReference type="SUPFAM" id="SSF55785">
    <property type="entry name" value="PYP-like sensor domain (PAS domain)"/>
    <property type="match status" value="4"/>
</dbReference>
<dbReference type="InterPro" id="IPR000160">
    <property type="entry name" value="GGDEF_dom"/>
</dbReference>
<dbReference type="InterPro" id="IPR003018">
    <property type="entry name" value="GAF"/>
</dbReference>
<dbReference type="PROSITE" id="PS50887">
    <property type="entry name" value="GGDEF"/>
    <property type="match status" value="1"/>
</dbReference>
<dbReference type="InterPro" id="IPR013656">
    <property type="entry name" value="PAS_4"/>
</dbReference>
<dbReference type="Pfam" id="PF13426">
    <property type="entry name" value="PAS_9"/>
    <property type="match status" value="2"/>
</dbReference>
<dbReference type="NCBIfam" id="TIGR00229">
    <property type="entry name" value="sensory_box"/>
    <property type="match status" value="3"/>
</dbReference>
<evidence type="ECO:0000313" key="5">
    <source>
        <dbReference type="EMBL" id="USR91829.1"/>
    </source>
</evidence>
<dbReference type="NCBIfam" id="TIGR00254">
    <property type="entry name" value="GGDEF"/>
    <property type="match status" value="1"/>
</dbReference>
<dbReference type="Gene3D" id="3.30.70.270">
    <property type="match status" value="1"/>
</dbReference>
<feature type="domain" description="PAC" evidence="3">
    <location>
        <begin position="230"/>
        <end position="283"/>
    </location>
</feature>
<dbReference type="Gene3D" id="3.30.450.20">
    <property type="entry name" value="PAS domain"/>
    <property type="match status" value="4"/>
</dbReference>
<dbReference type="Gene3D" id="3.30.450.40">
    <property type="match status" value="1"/>
</dbReference>
<gene>
    <name evidence="5" type="ORF">NEA10_03630</name>
</gene>
<dbReference type="EMBL" id="CP098611">
    <property type="protein sequence ID" value="USR91829.1"/>
    <property type="molecule type" value="Genomic_DNA"/>
</dbReference>
<dbReference type="InterPro" id="IPR043128">
    <property type="entry name" value="Rev_trsase/Diguanyl_cyclase"/>
</dbReference>
<dbReference type="Pfam" id="PF00990">
    <property type="entry name" value="GGDEF"/>
    <property type="match status" value="1"/>
</dbReference>
<feature type="domain" description="PAS" evidence="2">
    <location>
        <begin position="408"/>
        <end position="473"/>
    </location>
</feature>
<feature type="domain" description="PAC" evidence="3">
    <location>
        <begin position="480"/>
        <end position="532"/>
    </location>
</feature>
<reference evidence="5" key="1">
    <citation type="submission" date="2022-06" db="EMBL/GenBank/DDBJ databases">
        <title>Genome sequence of Phormidium yuhuli AB48 isolated from an industrial photobioreactor environment.</title>
        <authorList>
            <person name="Qiu Y."/>
            <person name="Noonan A.J.C."/>
            <person name="Dofher K."/>
            <person name="Koch M."/>
            <person name="Kieft B."/>
            <person name="Lin X."/>
            <person name="Ziels R.M."/>
            <person name="Hallam S.J."/>
        </authorList>
    </citation>
    <scope>NUCLEOTIDE SEQUENCE</scope>
    <source>
        <strain evidence="5">AB48</strain>
    </source>
</reference>
<dbReference type="Proteomes" id="UP001056708">
    <property type="component" value="Chromosome"/>
</dbReference>
<dbReference type="SMART" id="SM00086">
    <property type="entry name" value="PAC"/>
    <property type="match status" value="2"/>
</dbReference>
<evidence type="ECO:0000259" key="2">
    <source>
        <dbReference type="PROSITE" id="PS50112"/>
    </source>
</evidence>
<dbReference type="InterPro" id="IPR001610">
    <property type="entry name" value="PAC"/>
</dbReference>
<dbReference type="SMART" id="SM00065">
    <property type="entry name" value="GAF"/>
    <property type="match status" value="1"/>
</dbReference>
<dbReference type="PANTHER" id="PTHR44757:SF2">
    <property type="entry name" value="BIOFILM ARCHITECTURE MAINTENANCE PROTEIN MBAA"/>
    <property type="match status" value="1"/>
</dbReference>
<proteinExistence type="predicted"/>
<keyword evidence="5" id="KW-0548">Nucleotidyltransferase</keyword>
<dbReference type="PANTHER" id="PTHR44757">
    <property type="entry name" value="DIGUANYLATE CYCLASE DGCP"/>
    <property type="match status" value="1"/>
</dbReference>
<dbReference type="InterPro" id="IPR029016">
    <property type="entry name" value="GAF-like_dom_sf"/>
</dbReference>
<name>A0ABY5ARI7_9CYAN</name>
<evidence type="ECO:0000256" key="1">
    <source>
        <dbReference type="SAM" id="Coils"/>
    </source>
</evidence>
<feature type="coiled-coil region" evidence="1">
    <location>
        <begin position="651"/>
        <end position="682"/>
    </location>
</feature>
<dbReference type="PROSITE" id="PS50113">
    <property type="entry name" value="PAC"/>
    <property type="match status" value="2"/>
</dbReference>
<dbReference type="RefSeq" id="WP_252663858.1">
    <property type="nucleotide sequence ID" value="NZ_CP098611.1"/>
</dbReference>
<dbReference type="InterPro" id="IPR052155">
    <property type="entry name" value="Biofilm_reg_signaling"/>
</dbReference>
<dbReference type="CDD" id="cd00130">
    <property type="entry name" value="PAS"/>
    <property type="match status" value="3"/>
</dbReference>
<dbReference type="InterPro" id="IPR013655">
    <property type="entry name" value="PAS_fold_3"/>
</dbReference>
<accession>A0ABY5ARI7</accession>
<keyword evidence="6" id="KW-1185">Reference proteome</keyword>